<dbReference type="PROSITE" id="PS50943">
    <property type="entry name" value="HTH_CROC1"/>
    <property type="match status" value="1"/>
</dbReference>
<keyword evidence="3" id="KW-1185">Reference proteome</keyword>
<feature type="domain" description="HTH cro/C1-type" evidence="1">
    <location>
        <begin position="35"/>
        <end position="66"/>
    </location>
</feature>
<sequence>MADTLSEFLAHHPVDRENVERHKQKMLAEVRAYQLKELRSNAGLTQQELADRIGVSQRQVSKIEHGDLENSKIGTVRRYLEAVGGNLTLDFVYGETRIQIA</sequence>
<dbReference type="SMART" id="SM00530">
    <property type="entry name" value="HTH_XRE"/>
    <property type="match status" value="1"/>
</dbReference>
<evidence type="ECO:0000313" key="3">
    <source>
        <dbReference type="Proteomes" id="UP001565435"/>
    </source>
</evidence>
<evidence type="ECO:0000313" key="2">
    <source>
        <dbReference type="EMBL" id="MEY9258510.1"/>
    </source>
</evidence>
<organism evidence="2 3">
    <name type="scientific">Brevibacterium epidermidis</name>
    <dbReference type="NCBI Taxonomy" id="1698"/>
    <lineage>
        <taxon>Bacteria</taxon>
        <taxon>Bacillati</taxon>
        <taxon>Actinomycetota</taxon>
        <taxon>Actinomycetes</taxon>
        <taxon>Micrococcales</taxon>
        <taxon>Brevibacteriaceae</taxon>
        <taxon>Brevibacterium</taxon>
    </lineage>
</organism>
<dbReference type="Pfam" id="PF01381">
    <property type="entry name" value="HTH_3"/>
    <property type="match status" value="1"/>
</dbReference>
<comment type="caution">
    <text evidence="2">The sequence shown here is derived from an EMBL/GenBank/DDBJ whole genome shotgun (WGS) entry which is preliminary data.</text>
</comment>
<dbReference type="InterPro" id="IPR010982">
    <property type="entry name" value="Lambda_DNA-bd_dom_sf"/>
</dbReference>
<dbReference type="Gene3D" id="1.10.260.40">
    <property type="entry name" value="lambda repressor-like DNA-binding domains"/>
    <property type="match status" value="1"/>
</dbReference>
<dbReference type="CDD" id="cd00093">
    <property type="entry name" value="HTH_XRE"/>
    <property type="match status" value="1"/>
</dbReference>
<dbReference type="GO" id="GO:0003677">
    <property type="term" value="F:DNA binding"/>
    <property type="evidence" value="ECO:0007669"/>
    <property type="project" value="UniProtKB-KW"/>
</dbReference>
<dbReference type="EMBL" id="JBGBYS010000006">
    <property type="protein sequence ID" value="MEY9258510.1"/>
    <property type="molecule type" value="Genomic_DNA"/>
</dbReference>
<reference evidence="2 3" key="1">
    <citation type="submission" date="2024-07" db="EMBL/GenBank/DDBJ databases">
        <title>Mealworm larvae gut microbial communities from Newark, Delaware, USA.</title>
        <authorList>
            <person name="Blenner M."/>
        </authorList>
    </citation>
    <scope>NUCLEOTIDE SEQUENCE [LARGE SCALE GENOMIC DNA]</scope>
    <source>
        <strain evidence="2 3">UD i117</strain>
    </source>
</reference>
<protein>
    <submittedName>
        <fullName evidence="2">DNA-binding XRE family transcriptional regulator</fullName>
    </submittedName>
</protein>
<gene>
    <name evidence="2" type="ORF">ABH903_001531</name>
</gene>
<evidence type="ECO:0000259" key="1">
    <source>
        <dbReference type="PROSITE" id="PS50943"/>
    </source>
</evidence>
<proteinExistence type="predicted"/>
<dbReference type="SUPFAM" id="SSF47413">
    <property type="entry name" value="lambda repressor-like DNA-binding domains"/>
    <property type="match status" value="1"/>
</dbReference>
<keyword evidence="2" id="KW-0238">DNA-binding</keyword>
<dbReference type="InterPro" id="IPR001387">
    <property type="entry name" value="Cro/C1-type_HTH"/>
</dbReference>
<accession>A0ABV4EJ84</accession>
<dbReference type="Proteomes" id="UP001565435">
    <property type="component" value="Unassembled WGS sequence"/>
</dbReference>
<dbReference type="RefSeq" id="WP_370035804.1">
    <property type="nucleotide sequence ID" value="NZ_JBGBYS010000006.1"/>
</dbReference>
<name>A0ABV4EJ84_BREEP</name>